<dbReference type="InterPro" id="IPR035461">
    <property type="entry name" value="GmhA/DiaA"/>
</dbReference>
<dbReference type="AlphaFoldDB" id="A0A6N8I4Z4"/>
<accession>A0A6N8I4Z4</accession>
<feature type="domain" description="SIS" evidence="1">
    <location>
        <begin position="33"/>
        <end position="215"/>
    </location>
</feature>
<dbReference type="GO" id="GO:0016853">
    <property type="term" value="F:isomerase activity"/>
    <property type="evidence" value="ECO:0007669"/>
    <property type="project" value="UniProtKB-KW"/>
</dbReference>
<evidence type="ECO:0000313" key="2">
    <source>
        <dbReference type="EMBL" id="MVB13114.1"/>
    </source>
</evidence>
<name>A0A6N8I4Z4_9FIRM</name>
<dbReference type="InterPro" id="IPR050099">
    <property type="entry name" value="SIS_GmhA/DiaA_subfam"/>
</dbReference>
<gene>
    <name evidence="2" type="primary">gmhA</name>
    <name evidence="2" type="ORF">CAFE_38690</name>
</gene>
<proteinExistence type="predicted"/>
<dbReference type="SUPFAM" id="SSF53697">
    <property type="entry name" value="SIS domain"/>
    <property type="match status" value="1"/>
</dbReference>
<dbReference type="PROSITE" id="PS51464">
    <property type="entry name" value="SIS"/>
    <property type="match status" value="1"/>
</dbReference>
<dbReference type="Gene3D" id="3.40.50.10490">
    <property type="entry name" value="Glucose-6-phosphate isomerase like protein, domain 1"/>
    <property type="match status" value="1"/>
</dbReference>
<sequence>MKESSKKIMEQLYLRRPDLLPVRESIDRACAAVLDVYRGGGKLLVCGNGGSCADGGHIVGELMKGFLLKRPLEQQTKDRLKQEFGNDGEFLAEKLQRGLPAISLNAHAALISAFANDADPALGYAQQVLGYARPGDAVLGISTSGNAANVVYALMAAKTAGAVAIALTGKTGGRLAKLADCCVVAPHKETYQIQEDHLSVYHMICAFVESELFDE</sequence>
<dbReference type="OrthoDB" id="9781311at2"/>
<reference evidence="2 3" key="1">
    <citation type="submission" date="2019-09" db="EMBL/GenBank/DDBJ databases">
        <title>Genome sequence of Clostridium sp. EA1.</title>
        <authorList>
            <person name="Poehlein A."/>
            <person name="Bengelsdorf F.R."/>
            <person name="Daniel R."/>
        </authorList>
    </citation>
    <scope>NUCLEOTIDE SEQUENCE [LARGE SCALE GENOMIC DNA]</scope>
    <source>
        <strain evidence="2 3">EA1</strain>
    </source>
</reference>
<dbReference type="InterPro" id="IPR001347">
    <property type="entry name" value="SIS_dom"/>
</dbReference>
<evidence type="ECO:0000259" key="1">
    <source>
        <dbReference type="PROSITE" id="PS51464"/>
    </source>
</evidence>
<keyword evidence="3" id="KW-1185">Reference proteome</keyword>
<evidence type="ECO:0000313" key="3">
    <source>
        <dbReference type="Proteomes" id="UP000469440"/>
    </source>
</evidence>
<dbReference type="EC" id="5.3.1.28" evidence="2"/>
<dbReference type="EMBL" id="VWXL01000110">
    <property type="protein sequence ID" value="MVB13114.1"/>
    <property type="molecule type" value="Genomic_DNA"/>
</dbReference>
<protein>
    <submittedName>
        <fullName evidence="2">Phosphoheptose isomerase</fullName>
        <ecNumber evidence="2">5.3.1.28</ecNumber>
    </submittedName>
</protein>
<dbReference type="GO" id="GO:1901135">
    <property type="term" value="P:carbohydrate derivative metabolic process"/>
    <property type="evidence" value="ECO:0007669"/>
    <property type="project" value="InterPro"/>
</dbReference>
<dbReference type="GO" id="GO:0097367">
    <property type="term" value="F:carbohydrate derivative binding"/>
    <property type="evidence" value="ECO:0007669"/>
    <property type="project" value="InterPro"/>
</dbReference>
<dbReference type="RefSeq" id="WP_156991508.1">
    <property type="nucleotide sequence ID" value="NZ_VWXL01000110.1"/>
</dbReference>
<dbReference type="InterPro" id="IPR046348">
    <property type="entry name" value="SIS_dom_sf"/>
</dbReference>
<organism evidence="2 3">
    <name type="scientific">Caproicibacter fermentans</name>
    <dbReference type="NCBI Taxonomy" id="2576756"/>
    <lineage>
        <taxon>Bacteria</taxon>
        <taxon>Bacillati</taxon>
        <taxon>Bacillota</taxon>
        <taxon>Clostridia</taxon>
        <taxon>Eubacteriales</taxon>
        <taxon>Acutalibacteraceae</taxon>
        <taxon>Caproicibacter</taxon>
    </lineage>
</organism>
<keyword evidence="2" id="KW-0413">Isomerase</keyword>
<comment type="caution">
    <text evidence="2">The sequence shown here is derived from an EMBL/GenBank/DDBJ whole genome shotgun (WGS) entry which is preliminary data.</text>
</comment>
<dbReference type="Proteomes" id="UP000469440">
    <property type="component" value="Unassembled WGS sequence"/>
</dbReference>
<dbReference type="CDD" id="cd05006">
    <property type="entry name" value="SIS_GmhA"/>
    <property type="match status" value="1"/>
</dbReference>
<dbReference type="Pfam" id="PF01380">
    <property type="entry name" value="SIS"/>
    <property type="match status" value="1"/>
</dbReference>
<dbReference type="PANTHER" id="PTHR30390">
    <property type="entry name" value="SEDOHEPTULOSE 7-PHOSPHATE ISOMERASE / DNAA INITIATOR-ASSOCIATING FACTOR FOR REPLICATION INITIATION"/>
    <property type="match status" value="1"/>
</dbReference>